<dbReference type="EMBL" id="JAWDJW010009579">
    <property type="protein sequence ID" value="KAK3059257.1"/>
    <property type="molecule type" value="Genomic_DNA"/>
</dbReference>
<name>A0ACC3CZ05_9PEZI</name>
<gene>
    <name evidence="1" type="ORF">LTS18_011281</name>
</gene>
<protein>
    <submittedName>
        <fullName evidence="1">Uncharacterized protein</fullName>
    </submittedName>
</protein>
<evidence type="ECO:0000313" key="1">
    <source>
        <dbReference type="EMBL" id="KAK3059257.1"/>
    </source>
</evidence>
<accession>A0ACC3CZ05</accession>
<sequence length="217" mass="23937">MPGIVNGSGGSALCGVDEFTSQTYDYVIVGGGTAGLCIAARLTENPDVKVAVLEAGANRMDDKQISTPSLYPTLIGRPKYDWVYESEPQPTAGNKKYSMPRGKVLGGSSAINYLMYVRGSRQDYDGWRDMGNKGWGWDDLVPYFRKHQTLDLPENAHPDKQFMPHAARDKYHGTNGPIHTSFNDWYMPMEEDFCKAAYEVGGAPNNLVDAWGGDHFG</sequence>
<feature type="non-terminal residue" evidence="1">
    <location>
        <position position="217"/>
    </location>
</feature>
<reference evidence="1" key="1">
    <citation type="submission" date="2024-09" db="EMBL/GenBank/DDBJ databases">
        <title>Black Yeasts Isolated from many extreme environments.</title>
        <authorList>
            <person name="Coleine C."/>
            <person name="Stajich J.E."/>
            <person name="Selbmann L."/>
        </authorList>
    </citation>
    <scope>NUCLEOTIDE SEQUENCE</scope>
    <source>
        <strain evidence="1">CCFEE 5737</strain>
    </source>
</reference>
<keyword evidence="2" id="KW-1185">Reference proteome</keyword>
<comment type="caution">
    <text evidence="1">The sequence shown here is derived from an EMBL/GenBank/DDBJ whole genome shotgun (WGS) entry which is preliminary data.</text>
</comment>
<proteinExistence type="predicted"/>
<organism evidence="1 2">
    <name type="scientific">Coniosporium uncinatum</name>
    <dbReference type="NCBI Taxonomy" id="93489"/>
    <lineage>
        <taxon>Eukaryota</taxon>
        <taxon>Fungi</taxon>
        <taxon>Dikarya</taxon>
        <taxon>Ascomycota</taxon>
        <taxon>Pezizomycotina</taxon>
        <taxon>Dothideomycetes</taxon>
        <taxon>Dothideomycetes incertae sedis</taxon>
        <taxon>Coniosporium</taxon>
    </lineage>
</organism>
<evidence type="ECO:0000313" key="2">
    <source>
        <dbReference type="Proteomes" id="UP001186974"/>
    </source>
</evidence>
<dbReference type="Proteomes" id="UP001186974">
    <property type="component" value="Unassembled WGS sequence"/>
</dbReference>